<evidence type="ECO:0000313" key="1">
    <source>
        <dbReference type="EMBL" id="KKL77065.1"/>
    </source>
</evidence>
<dbReference type="EMBL" id="LAZR01023863">
    <property type="protein sequence ID" value="KKL77065.1"/>
    <property type="molecule type" value="Genomic_DNA"/>
</dbReference>
<comment type="caution">
    <text evidence="1">The sequence shown here is derived from an EMBL/GenBank/DDBJ whole genome shotgun (WGS) entry which is preliminary data.</text>
</comment>
<organism evidence="1">
    <name type="scientific">marine sediment metagenome</name>
    <dbReference type="NCBI Taxonomy" id="412755"/>
    <lineage>
        <taxon>unclassified sequences</taxon>
        <taxon>metagenomes</taxon>
        <taxon>ecological metagenomes</taxon>
    </lineage>
</organism>
<name>A0A0F9H602_9ZZZZ</name>
<dbReference type="AlphaFoldDB" id="A0A0F9H602"/>
<gene>
    <name evidence="1" type="ORF">LCGC14_2038630</name>
</gene>
<sequence length="77" mass="8656">MERRDFLGAMLAVFTGHLLPRPVHETVCVTKRCDPTPVTIEDISHRAVEKQRSTGYVIVQILSPTGELRKTVRVPVC</sequence>
<accession>A0A0F9H602</accession>
<protein>
    <submittedName>
        <fullName evidence="1">Uncharacterized protein</fullName>
    </submittedName>
</protein>
<reference evidence="1" key="1">
    <citation type="journal article" date="2015" name="Nature">
        <title>Complex archaea that bridge the gap between prokaryotes and eukaryotes.</title>
        <authorList>
            <person name="Spang A."/>
            <person name="Saw J.H."/>
            <person name="Jorgensen S.L."/>
            <person name="Zaremba-Niedzwiedzka K."/>
            <person name="Martijn J."/>
            <person name="Lind A.E."/>
            <person name="van Eijk R."/>
            <person name="Schleper C."/>
            <person name="Guy L."/>
            <person name="Ettema T.J."/>
        </authorList>
    </citation>
    <scope>NUCLEOTIDE SEQUENCE</scope>
</reference>
<proteinExistence type="predicted"/>